<keyword evidence="5" id="KW-1185">Reference proteome</keyword>
<dbReference type="SUPFAM" id="SSF54637">
    <property type="entry name" value="Thioesterase/thiol ester dehydrase-isomerase"/>
    <property type="match status" value="1"/>
</dbReference>
<feature type="domain" description="FAS1-like dehydratase" evidence="3">
    <location>
        <begin position="52"/>
        <end position="148"/>
    </location>
</feature>
<accession>A0ABY8SVR5</accession>
<dbReference type="Proteomes" id="UP001240697">
    <property type="component" value="Chromosome"/>
</dbReference>
<dbReference type="Gene3D" id="6.10.30.10">
    <property type="match status" value="1"/>
</dbReference>
<feature type="domain" description="ChsH2 C-terminal OB-fold" evidence="1">
    <location>
        <begin position="238"/>
        <end position="299"/>
    </location>
</feature>
<dbReference type="Gene3D" id="3.10.129.10">
    <property type="entry name" value="Hotdog Thioesterase"/>
    <property type="match status" value="1"/>
</dbReference>
<dbReference type="PANTHER" id="PTHR34075">
    <property type="entry name" value="BLR3430 PROTEIN"/>
    <property type="match status" value="1"/>
</dbReference>
<dbReference type="Pfam" id="PF01796">
    <property type="entry name" value="OB_ChsH2_C"/>
    <property type="match status" value="1"/>
</dbReference>
<evidence type="ECO:0000259" key="1">
    <source>
        <dbReference type="Pfam" id="PF01796"/>
    </source>
</evidence>
<evidence type="ECO:0000313" key="5">
    <source>
        <dbReference type="Proteomes" id="UP001240697"/>
    </source>
</evidence>
<sequence>MSDQDWMEQARALVGRQYGRIYAWDPVNRPMIRHWCELMGVEMRSNAEGRAIAPAAMLQVWCMAGPEANHYPEGSTTDNPFEVLGCLEAQGFAAVVAVNSEFSFARDVLEGERLYCTTRLESLSEQKTTALGVGYFVTVVMDYYAQGEAGGADDPVGQQLFRVFKYRPAQQARPVAAGAPSVPVIPRAMPGLNDDNRFFWEGAQQGRLLIQRCQGCGDLHHPPGPVCPQCQSFEWDTVQASGRGTVYSYVVMHYPEVPPYEYPNPIGLIELEEGVRVVAQLVGVQPDQMQIGMPVQVEFNTFGELTLPQFRPVA</sequence>
<name>A0ABY8SVR5_9BURK</name>
<organism evidence="4 5">
    <name type="scientific">Comamonas resistens</name>
    <dbReference type="NCBI Taxonomy" id="3046670"/>
    <lineage>
        <taxon>Bacteria</taxon>
        <taxon>Pseudomonadati</taxon>
        <taxon>Pseudomonadota</taxon>
        <taxon>Betaproteobacteria</taxon>
        <taxon>Burkholderiales</taxon>
        <taxon>Comamonadaceae</taxon>
        <taxon>Comamonas</taxon>
    </lineage>
</organism>
<evidence type="ECO:0000259" key="2">
    <source>
        <dbReference type="Pfam" id="PF12172"/>
    </source>
</evidence>
<dbReference type="InterPro" id="IPR052513">
    <property type="entry name" value="Thioester_dehydratase-like"/>
</dbReference>
<dbReference type="InterPro" id="IPR029069">
    <property type="entry name" value="HotDog_dom_sf"/>
</dbReference>
<dbReference type="InterPro" id="IPR022002">
    <property type="entry name" value="ChsH2_Znr"/>
</dbReference>
<proteinExistence type="predicted"/>
<dbReference type="PANTHER" id="PTHR34075:SF5">
    <property type="entry name" value="BLR3430 PROTEIN"/>
    <property type="match status" value="1"/>
</dbReference>
<feature type="domain" description="ChsH2 rubredoxin-like zinc ribbon" evidence="2">
    <location>
        <begin position="200"/>
        <end position="235"/>
    </location>
</feature>
<dbReference type="InterPro" id="IPR012340">
    <property type="entry name" value="NA-bd_OB-fold"/>
</dbReference>
<evidence type="ECO:0000313" key="4">
    <source>
        <dbReference type="EMBL" id="WHS66855.1"/>
    </source>
</evidence>
<dbReference type="EMBL" id="CP125947">
    <property type="protein sequence ID" value="WHS66855.1"/>
    <property type="molecule type" value="Genomic_DNA"/>
</dbReference>
<dbReference type="InterPro" id="IPR039569">
    <property type="entry name" value="FAS1-like_DH_region"/>
</dbReference>
<reference evidence="4 5" key="1">
    <citation type="submission" date="2023-05" db="EMBL/GenBank/DDBJ databases">
        <authorList>
            <person name="Yin Y."/>
            <person name="Lu Z."/>
        </authorList>
    </citation>
    <scope>NUCLEOTIDE SEQUENCE [LARGE SCALE GENOMIC DNA]</scope>
    <source>
        <strain evidence="4 5">ZM22</strain>
    </source>
</reference>
<protein>
    <submittedName>
        <fullName evidence="4">Zn-ribbon domain-containing OB-fold protein</fullName>
    </submittedName>
</protein>
<evidence type="ECO:0000259" key="3">
    <source>
        <dbReference type="Pfam" id="PF13452"/>
    </source>
</evidence>
<gene>
    <name evidence="4" type="ORF">QMY55_06920</name>
</gene>
<dbReference type="Pfam" id="PF12172">
    <property type="entry name" value="zf-ChsH2"/>
    <property type="match status" value="1"/>
</dbReference>
<dbReference type="RefSeq" id="WP_283487930.1">
    <property type="nucleotide sequence ID" value="NZ_CP125947.1"/>
</dbReference>
<dbReference type="SUPFAM" id="SSF50249">
    <property type="entry name" value="Nucleic acid-binding proteins"/>
    <property type="match status" value="1"/>
</dbReference>
<dbReference type="InterPro" id="IPR002878">
    <property type="entry name" value="ChsH2_C"/>
</dbReference>
<dbReference type="Pfam" id="PF13452">
    <property type="entry name" value="FAS1_DH_region"/>
    <property type="match status" value="1"/>
</dbReference>